<dbReference type="InterPro" id="IPR006015">
    <property type="entry name" value="Universal_stress_UspA"/>
</dbReference>
<dbReference type="InterPro" id="IPR006016">
    <property type="entry name" value="UspA"/>
</dbReference>
<evidence type="ECO:0000313" key="3">
    <source>
        <dbReference type="EMBL" id="MCW6510411.1"/>
    </source>
</evidence>
<evidence type="ECO:0000256" key="1">
    <source>
        <dbReference type="ARBA" id="ARBA00008791"/>
    </source>
</evidence>
<dbReference type="EMBL" id="JAMOIM010000015">
    <property type="protein sequence ID" value="MCW6510411.1"/>
    <property type="molecule type" value="Genomic_DNA"/>
</dbReference>
<organism evidence="3 4">
    <name type="scientific">Lichenifustis flavocetrariae</name>
    <dbReference type="NCBI Taxonomy" id="2949735"/>
    <lineage>
        <taxon>Bacteria</taxon>
        <taxon>Pseudomonadati</taxon>
        <taxon>Pseudomonadota</taxon>
        <taxon>Alphaproteobacteria</taxon>
        <taxon>Hyphomicrobiales</taxon>
        <taxon>Lichenihabitantaceae</taxon>
        <taxon>Lichenifustis</taxon>
    </lineage>
</organism>
<comment type="similarity">
    <text evidence="1">Belongs to the universal stress protein A family.</text>
</comment>
<dbReference type="PRINTS" id="PR01438">
    <property type="entry name" value="UNVRSLSTRESS"/>
</dbReference>
<protein>
    <submittedName>
        <fullName evidence="3">Universal stress protein</fullName>
    </submittedName>
</protein>
<evidence type="ECO:0000259" key="2">
    <source>
        <dbReference type="Pfam" id="PF00582"/>
    </source>
</evidence>
<dbReference type="Gene3D" id="3.40.50.12370">
    <property type="match status" value="1"/>
</dbReference>
<dbReference type="Pfam" id="PF00582">
    <property type="entry name" value="Usp"/>
    <property type="match status" value="1"/>
</dbReference>
<dbReference type="RefSeq" id="WP_282586784.1">
    <property type="nucleotide sequence ID" value="NZ_JAMOIM010000015.1"/>
</dbReference>
<dbReference type="AlphaFoldDB" id="A0AA42CLH6"/>
<evidence type="ECO:0000313" key="4">
    <source>
        <dbReference type="Proteomes" id="UP001165667"/>
    </source>
</evidence>
<reference evidence="3" key="1">
    <citation type="submission" date="2022-05" db="EMBL/GenBank/DDBJ databases">
        <authorList>
            <person name="Pankratov T."/>
        </authorList>
    </citation>
    <scope>NUCLEOTIDE SEQUENCE</scope>
    <source>
        <strain evidence="3">BP6-180914</strain>
    </source>
</reference>
<dbReference type="CDD" id="cd00293">
    <property type="entry name" value="USP-like"/>
    <property type="match status" value="1"/>
</dbReference>
<name>A0AA42CLH6_9HYPH</name>
<accession>A0AA42CLH6</accession>
<feature type="domain" description="UspA" evidence="2">
    <location>
        <begin position="159"/>
        <end position="277"/>
    </location>
</feature>
<sequence>MPYRNVLVPVEEHSRIASVLATAVLIGRVFESYLQGVPLAPDISDIVIADISIGATVFDARAREVLSDRALKQFQGAMALHDVPHYVPGSHDFSHMWLPTMMSDSALGPYARIFDMIVVGKPGSNNLDPRQATFESVLFESGRPVLIAPDKVPPTLGDTILIAWNRSSETARTLHFALPLLRRAKRIVIQTMDIYSVPGPSGDQLAQALARDGIMAETVTITGKTDNEGPSILAKAAEIGADLVIKGGYTQSRLRQMIFGGATSHVLAHSELPVFMAH</sequence>
<keyword evidence="4" id="KW-1185">Reference proteome</keyword>
<gene>
    <name evidence="3" type="ORF">M8523_20540</name>
</gene>
<proteinExistence type="inferred from homology"/>
<dbReference type="SUPFAM" id="SSF52402">
    <property type="entry name" value="Adenine nucleotide alpha hydrolases-like"/>
    <property type="match status" value="2"/>
</dbReference>
<comment type="caution">
    <text evidence="3">The sequence shown here is derived from an EMBL/GenBank/DDBJ whole genome shotgun (WGS) entry which is preliminary data.</text>
</comment>
<dbReference type="Proteomes" id="UP001165667">
    <property type="component" value="Unassembled WGS sequence"/>
</dbReference>